<accession>A0A4C1VPI3</accession>
<dbReference type="AlphaFoldDB" id="A0A4C1VPI3"/>
<dbReference type="InterPro" id="IPR036397">
    <property type="entry name" value="RNaseH_sf"/>
</dbReference>
<dbReference type="OrthoDB" id="10017160at2759"/>
<organism evidence="1 2">
    <name type="scientific">Eumeta variegata</name>
    <name type="common">Bagworm moth</name>
    <name type="synonym">Eumeta japonica</name>
    <dbReference type="NCBI Taxonomy" id="151549"/>
    <lineage>
        <taxon>Eukaryota</taxon>
        <taxon>Metazoa</taxon>
        <taxon>Ecdysozoa</taxon>
        <taxon>Arthropoda</taxon>
        <taxon>Hexapoda</taxon>
        <taxon>Insecta</taxon>
        <taxon>Pterygota</taxon>
        <taxon>Neoptera</taxon>
        <taxon>Endopterygota</taxon>
        <taxon>Lepidoptera</taxon>
        <taxon>Glossata</taxon>
        <taxon>Ditrysia</taxon>
        <taxon>Tineoidea</taxon>
        <taxon>Psychidae</taxon>
        <taxon>Oiketicinae</taxon>
        <taxon>Eumeta</taxon>
    </lineage>
</organism>
<comment type="caution">
    <text evidence="1">The sequence shown here is derived from an EMBL/GenBank/DDBJ whole genome shotgun (WGS) entry which is preliminary data.</text>
</comment>
<keyword evidence="2" id="KW-1185">Reference proteome</keyword>
<dbReference type="PANTHER" id="PTHR46060:SF1">
    <property type="entry name" value="MARINER MOS1 TRANSPOSASE-LIKE PROTEIN"/>
    <property type="match status" value="1"/>
</dbReference>
<dbReference type="EMBL" id="BGZK01000370">
    <property type="protein sequence ID" value="GBP39784.1"/>
    <property type="molecule type" value="Genomic_DNA"/>
</dbReference>
<keyword evidence="1" id="KW-0489">Methyltransferase</keyword>
<protein>
    <submittedName>
        <fullName evidence="1">Histone-lysine N-methyltransferase SETMAR</fullName>
    </submittedName>
</protein>
<dbReference type="GO" id="GO:0008168">
    <property type="term" value="F:methyltransferase activity"/>
    <property type="evidence" value="ECO:0007669"/>
    <property type="project" value="UniProtKB-KW"/>
</dbReference>
<proteinExistence type="predicted"/>
<evidence type="ECO:0000313" key="2">
    <source>
        <dbReference type="Proteomes" id="UP000299102"/>
    </source>
</evidence>
<keyword evidence="1" id="KW-0808">Transferase</keyword>
<dbReference type="GO" id="GO:0003676">
    <property type="term" value="F:nucleic acid binding"/>
    <property type="evidence" value="ECO:0007669"/>
    <property type="project" value="InterPro"/>
</dbReference>
<dbReference type="GO" id="GO:0032259">
    <property type="term" value="P:methylation"/>
    <property type="evidence" value="ECO:0007669"/>
    <property type="project" value="UniProtKB-KW"/>
</dbReference>
<gene>
    <name evidence="1" type="primary">SETMAR</name>
    <name evidence="1" type="ORF">EVAR_23110_1</name>
</gene>
<dbReference type="Gene3D" id="3.30.420.10">
    <property type="entry name" value="Ribonuclease H-like superfamily/Ribonuclease H"/>
    <property type="match status" value="1"/>
</dbReference>
<sequence>MQHHFFAQCLKKVREKRPKTRILLHYDYTSPHTANKTMSFLTSEKVKLVTHPAFSPDLTPCDFFIFSKIKYLMTGLTFTEPEDTVLAFNQHVQNMPSDQ</sequence>
<dbReference type="PANTHER" id="PTHR46060">
    <property type="entry name" value="MARINER MOS1 TRANSPOSASE-LIKE PROTEIN"/>
    <property type="match status" value="1"/>
</dbReference>
<reference evidence="1 2" key="1">
    <citation type="journal article" date="2019" name="Commun. Biol.">
        <title>The bagworm genome reveals a unique fibroin gene that provides high tensile strength.</title>
        <authorList>
            <person name="Kono N."/>
            <person name="Nakamura H."/>
            <person name="Ohtoshi R."/>
            <person name="Tomita M."/>
            <person name="Numata K."/>
            <person name="Arakawa K."/>
        </authorList>
    </citation>
    <scope>NUCLEOTIDE SEQUENCE [LARGE SCALE GENOMIC DNA]</scope>
</reference>
<dbReference type="InterPro" id="IPR052709">
    <property type="entry name" value="Transposase-MT_Hybrid"/>
</dbReference>
<dbReference type="STRING" id="151549.A0A4C1VPI3"/>
<dbReference type="Proteomes" id="UP000299102">
    <property type="component" value="Unassembled WGS sequence"/>
</dbReference>
<name>A0A4C1VPI3_EUMVA</name>
<evidence type="ECO:0000313" key="1">
    <source>
        <dbReference type="EMBL" id="GBP39784.1"/>
    </source>
</evidence>